<evidence type="ECO:0000313" key="3">
    <source>
        <dbReference type="EMBL" id="CAJ2504974.1"/>
    </source>
</evidence>
<feature type="compositionally biased region" description="Low complexity" evidence="1">
    <location>
        <begin position="342"/>
        <end position="353"/>
    </location>
</feature>
<evidence type="ECO:0000313" key="4">
    <source>
        <dbReference type="Proteomes" id="UP001295740"/>
    </source>
</evidence>
<feature type="region of interest" description="Disordered" evidence="1">
    <location>
        <begin position="342"/>
        <end position="402"/>
    </location>
</feature>
<comment type="caution">
    <text evidence="3">The sequence shown here is derived from an EMBL/GenBank/DDBJ whole genome shotgun (WGS) entry which is preliminary data.</text>
</comment>
<name>A0AAI8VIG6_9PEZI</name>
<protein>
    <submittedName>
        <fullName evidence="3">Uu.00g123680.m01.CDS01</fullName>
    </submittedName>
</protein>
<feature type="compositionally biased region" description="Gly residues" evidence="1">
    <location>
        <begin position="360"/>
        <end position="402"/>
    </location>
</feature>
<dbReference type="AlphaFoldDB" id="A0AAI8VIG6"/>
<evidence type="ECO:0000256" key="2">
    <source>
        <dbReference type="SAM" id="Phobius"/>
    </source>
</evidence>
<feature type="compositionally biased region" description="Polar residues" evidence="1">
    <location>
        <begin position="526"/>
        <end position="540"/>
    </location>
</feature>
<keyword evidence="4" id="KW-1185">Reference proteome</keyword>
<evidence type="ECO:0000256" key="1">
    <source>
        <dbReference type="SAM" id="MobiDB-lite"/>
    </source>
</evidence>
<feature type="transmembrane region" description="Helical" evidence="2">
    <location>
        <begin position="406"/>
        <end position="430"/>
    </location>
</feature>
<accession>A0AAI8VIG6</accession>
<dbReference type="EMBL" id="CAUWAG010000007">
    <property type="protein sequence ID" value="CAJ2504974.1"/>
    <property type="molecule type" value="Genomic_DNA"/>
</dbReference>
<keyword evidence="2" id="KW-0812">Transmembrane</keyword>
<keyword evidence="2" id="KW-1133">Transmembrane helix</keyword>
<sequence length="615" mass="62140">MVLAGWSASVVVAQEIVYVTDLSIFTVLAPCAASALSYNIQTQTYDNCPEAVTDLQSCVCTKDGNSRSVSAGIVSSVSYSCGPTASSDQASAASVFEAYCDQDAITPFPTPSIAVTQYITDLSAWQELAPCAASGVSEAVHKFDFDLTPPGTQRSDPQAKTLDLCPGDPSLLATCACDKDQNSLRASQVINTSVKYSCLSHTADVESAQAVFAGYCGLVGGTTSFPETTDPPGDMTYYITALPEYASLAPCAQSAVSYGVLSQTYDLCPGGPKALASCVCLRDDMSDFVSSVITSDVKYSCESTASEDITSALDVFGLYCSAAKGVATPAGVTESIEQTAATGNSGTAATGNSGVNGPTETGGSGSGGSTGSGGSGSGSSGSNSGGSSGGSGSGGTSSRAGGGSHVGAIVGAVVGVLVALALAAVVFWFFRRRSRAAKAQASQPAAMPTGHDSGAGKPELDSTAVAPPPPAVSPSASTLKTNTPMRADNVSPISGYSSPQTSELQGLGNAHGQYPPPPPPVPQVSELHSQNMHSQTSELQGQGAHATASPHGQTTPQEAHGRPVFEAPGQGRPPVPEAHGQPRSELQGMGWQAGPVSHLHEMDGGYGGHQQSQAR</sequence>
<feature type="compositionally biased region" description="Polar residues" evidence="1">
    <location>
        <begin position="491"/>
        <end position="504"/>
    </location>
</feature>
<feature type="region of interest" description="Disordered" evidence="1">
    <location>
        <begin position="438"/>
        <end position="615"/>
    </location>
</feature>
<gene>
    <name evidence="3" type="ORF">KHLLAP_LOCUS5442</name>
</gene>
<proteinExistence type="predicted"/>
<organism evidence="3 4">
    <name type="scientific">Anthostomella pinea</name>
    <dbReference type="NCBI Taxonomy" id="933095"/>
    <lineage>
        <taxon>Eukaryota</taxon>
        <taxon>Fungi</taxon>
        <taxon>Dikarya</taxon>
        <taxon>Ascomycota</taxon>
        <taxon>Pezizomycotina</taxon>
        <taxon>Sordariomycetes</taxon>
        <taxon>Xylariomycetidae</taxon>
        <taxon>Xylariales</taxon>
        <taxon>Xylariaceae</taxon>
        <taxon>Anthostomella</taxon>
    </lineage>
</organism>
<keyword evidence="2" id="KW-0472">Membrane</keyword>
<dbReference type="Proteomes" id="UP001295740">
    <property type="component" value="Unassembled WGS sequence"/>
</dbReference>
<reference evidence="3" key="1">
    <citation type="submission" date="2023-10" db="EMBL/GenBank/DDBJ databases">
        <authorList>
            <person name="Hackl T."/>
        </authorList>
    </citation>
    <scope>NUCLEOTIDE SEQUENCE</scope>
</reference>